<evidence type="ECO:0000313" key="9">
    <source>
        <dbReference type="EnsemblPlants" id="Pp3c21_18130V3.1"/>
    </source>
</evidence>
<reference evidence="9" key="3">
    <citation type="submission" date="2020-12" db="UniProtKB">
        <authorList>
            <consortium name="EnsemblPlants"/>
        </authorList>
    </citation>
    <scope>IDENTIFICATION</scope>
</reference>
<evidence type="ECO:0000256" key="4">
    <source>
        <dbReference type="ARBA" id="ARBA00022448"/>
    </source>
</evidence>
<dbReference type="PANTHER" id="PTHR31658">
    <property type="entry name" value="CONSERVED OLIGOMERIC GOLGI COMPLEX SUBUNIT 1"/>
    <property type="match status" value="1"/>
</dbReference>
<dbReference type="Gramene" id="Pp3c21_18130V3.2">
    <property type="protein sequence ID" value="Pp3c21_18130V3.2"/>
    <property type="gene ID" value="Pp3c21_18130"/>
</dbReference>
<keyword evidence="4" id="KW-0813">Transport</keyword>
<sequence length="1114" mass="124022">MRGGRFQAKSNEDANVRNAEALFEAKTVVEIREVESLTRNEIEAKKEDLRQLVGASYRDLIESADSISLMKESCQAVVANIGKMERGFEDLNRSVSVNVSSPGADSERRRRESLYGVGSRVKYLVDTPEKIWGCLDEHMYLEGAERYLRAKEVHSLLTGIGAKEKLLGRFPLLHQQWPLIERFRGQISKRSKDRLQEPELSVDNYAVALAACGIIDELNSSQIFALFLESRKLWLRSHLRAWMQERNSGKNGGKVDNTVDVATALCKLMQMIQTSLCQIGILFLEISTGKMPLLYNTVLAAPPGSQLFGGIPNPEMEVAAWKKYREKLESNMVSLTGAYISEACVEWLKDCTEEIAVEARPLITLLRTGKELAYVEGLVREDMNKHGALSESIDWLQGTFGKSIDSPWDCICELLLKSPTNLWDKLFEELFINQMKTNTKLGFAAINVEDMVDNCLEAMSPATPLEETYKKQVSTAKAGDNVLKGPNLHSNGILHWNSVAVQNEWNGDALFFFTPQVTNVKDKVDESLRSILNDLVSFLQGPYVQIRTDSLAPYLQEQCFQWMSGVIKVLQTRFLKLSEDFDKAAAEESNLTVESPKHALEGTFQSRLVSRGGVEVHASKTRRISKVVERALFLGRLSAALGGHSTSLASLLGSTTSWTDPLRQSSNMVSSQIMRQSLWSETNSSFEGPLKWSSRMRVRVAAGSASDDGAVKLRELQKGLRQQSIAAHRMWVRWSTDGLAGTFLRDLHQDECLSTPTPLKGWEETVIKSIGDDDVEVDARISVPAMPSSYVVAFLFAGCREIHRIGGHVLDRSVLELFAWELLEKVLAIYEKFISHPSFMNSRVSEKGLLQLLFDLKFLADVLSGGQDVNVESLRAVGTQDLAPSSALKGPTSLKADVGRQRWINKLLDDLHNRIDPIDWATYESYLWEQERRYYQSCAVLFGSLIQLKRLHTDVPQKVMSTGETNTLNMSATVPRFTYLPISAPLFSVTKASPMRSRRTQSQEEKDAVWRASVHSDDASTFSFSDSPSQNSQGSAKLLQQLMGVGTKFGEGTIGKLLSDGQVNRFKDKSAAAISTFGDMLPAQAAGLFSSLGSAMKQDSKYDILIGSTASNPF</sequence>
<reference evidence="8 10" key="1">
    <citation type="journal article" date="2008" name="Science">
        <title>The Physcomitrella genome reveals evolutionary insights into the conquest of land by plants.</title>
        <authorList>
            <person name="Rensing S."/>
            <person name="Lang D."/>
            <person name="Zimmer A."/>
            <person name="Terry A."/>
            <person name="Salamov A."/>
            <person name="Shapiro H."/>
            <person name="Nishiyama T."/>
            <person name="Perroud P.-F."/>
            <person name="Lindquist E."/>
            <person name="Kamisugi Y."/>
            <person name="Tanahashi T."/>
            <person name="Sakakibara K."/>
            <person name="Fujita T."/>
            <person name="Oishi K."/>
            <person name="Shin-I T."/>
            <person name="Kuroki Y."/>
            <person name="Toyoda A."/>
            <person name="Suzuki Y."/>
            <person name="Hashimoto A."/>
            <person name="Yamaguchi K."/>
            <person name="Sugano A."/>
            <person name="Kohara Y."/>
            <person name="Fujiyama A."/>
            <person name="Anterola A."/>
            <person name="Aoki S."/>
            <person name="Ashton N."/>
            <person name="Barbazuk W.B."/>
            <person name="Barker E."/>
            <person name="Bennetzen J."/>
            <person name="Bezanilla M."/>
            <person name="Blankenship R."/>
            <person name="Cho S.H."/>
            <person name="Dutcher S."/>
            <person name="Estelle M."/>
            <person name="Fawcett J.A."/>
            <person name="Gundlach H."/>
            <person name="Hanada K."/>
            <person name="Heyl A."/>
            <person name="Hicks K.A."/>
            <person name="Hugh J."/>
            <person name="Lohr M."/>
            <person name="Mayer K."/>
            <person name="Melkozernov A."/>
            <person name="Murata T."/>
            <person name="Nelson D."/>
            <person name="Pils B."/>
            <person name="Prigge M."/>
            <person name="Reiss B."/>
            <person name="Renner T."/>
            <person name="Rombauts S."/>
            <person name="Rushton P."/>
            <person name="Sanderfoot A."/>
            <person name="Schween G."/>
            <person name="Shiu S.-H."/>
            <person name="Stueber K."/>
            <person name="Theodoulou F.L."/>
            <person name="Tu H."/>
            <person name="Van de Peer Y."/>
            <person name="Verrier P.J."/>
            <person name="Waters E."/>
            <person name="Wood A."/>
            <person name="Yang L."/>
            <person name="Cove D."/>
            <person name="Cuming A."/>
            <person name="Hasebe M."/>
            <person name="Lucas S."/>
            <person name="Mishler D.B."/>
            <person name="Reski R."/>
            <person name="Grigoriev I."/>
            <person name="Quatrano R.S."/>
            <person name="Boore J.L."/>
        </authorList>
    </citation>
    <scope>NUCLEOTIDE SEQUENCE [LARGE SCALE GENOMIC DNA]</scope>
    <source>
        <strain evidence="9 10">cv. Gransden 2004</strain>
    </source>
</reference>
<proteinExistence type="inferred from homology"/>
<evidence type="ECO:0000256" key="3">
    <source>
        <dbReference type="ARBA" id="ARBA00020978"/>
    </source>
</evidence>
<dbReference type="GO" id="GO:0005794">
    <property type="term" value="C:Golgi apparatus"/>
    <property type="evidence" value="ECO:0000318"/>
    <property type="project" value="GO_Central"/>
</dbReference>
<dbReference type="Gramene" id="Pp3c21_18130V3.1">
    <property type="protein sequence ID" value="Pp3c21_18130V3.1"/>
    <property type="gene ID" value="Pp3c21_18130"/>
</dbReference>
<dbReference type="STRING" id="3218.A0A2K1ISG3"/>
<dbReference type="GeneID" id="112273960"/>
<comment type="similarity">
    <text evidence="2">Belongs to the COG1 family.</text>
</comment>
<dbReference type="EnsemblPlants" id="Pp3c21_18130V3.1">
    <property type="protein sequence ID" value="Pp3c21_18130V3.1"/>
    <property type="gene ID" value="Pp3c21_18130"/>
</dbReference>
<evidence type="ECO:0000256" key="7">
    <source>
        <dbReference type="ARBA" id="ARBA00023136"/>
    </source>
</evidence>
<evidence type="ECO:0000313" key="8">
    <source>
        <dbReference type="EMBL" id="PNR32215.1"/>
    </source>
</evidence>
<dbReference type="PANTHER" id="PTHR31658:SF0">
    <property type="entry name" value="CONSERVED OLIGOMERIC GOLGI COMPLEX SUBUNIT 1"/>
    <property type="match status" value="1"/>
</dbReference>
<evidence type="ECO:0000256" key="1">
    <source>
        <dbReference type="ARBA" id="ARBA00004395"/>
    </source>
</evidence>
<dbReference type="InterPro" id="IPR033370">
    <property type="entry name" value="COG1"/>
</dbReference>
<dbReference type="PaxDb" id="3218-PP1S85_96V6.1"/>
<dbReference type="Proteomes" id="UP000006727">
    <property type="component" value="Chromosome 21"/>
</dbReference>
<name>A0A2K1ISG3_PHYPA</name>
<keyword evidence="10" id="KW-1185">Reference proteome</keyword>
<dbReference type="GO" id="GO:0006891">
    <property type="term" value="P:intra-Golgi vesicle-mediated transport"/>
    <property type="evidence" value="ECO:0007669"/>
    <property type="project" value="InterPro"/>
</dbReference>
<dbReference type="AlphaFoldDB" id="A0A2K1ISG3"/>
<protein>
    <recommendedName>
        <fullName evidence="3">Conserved oligomeric Golgi complex subunit 1</fullName>
    </recommendedName>
</protein>
<keyword evidence="6" id="KW-0333">Golgi apparatus</keyword>
<dbReference type="RefSeq" id="XP_024358827.1">
    <property type="nucleotide sequence ID" value="XM_024503059.2"/>
</dbReference>
<evidence type="ECO:0000256" key="2">
    <source>
        <dbReference type="ARBA" id="ARBA00006653"/>
    </source>
</evidence>
<keyword evidence="5" id="KW-0653">Protein transport</keyword>
<dbReference type="EnsemblPlants" id="Pp3c21_18130V3.2">
    <property type="protein sequence ID" value="Pp3c21_18130V3.2"/>
    <property type="gene ID" value="Pp3c21_18130"/>
</dbReference>
<dbReference type="EMBL" id="ABEU02000021">
    <property type="protein sequence ID" value="PNR32215.1"/>
    <property type="molecule type" value="Genomic_DNA"/>
</dbReference>
<comment type="subcellular location">
    <subcellularLocation>
        <location evidence="1">Golgi apparatus membrane</location>
        <topology evidence="1">Peripheral membrane protein</topology>
    </subcellularLocation>
</comment>
<dbReference type="GO" id="GO:0000139">
    <property type="term" value="C:Golgi membrane"/>
    <property type="evidence" value="ECO:0007669"/>
    <property type="project" value="UniProtKB-SubCell"/>
</dbReference>
<dbReference type="GO" id="GO:0017119">
    <property type="term" value="C:Golgi transport complex"/>
    <property type="evidence" value="ECO:0007669"/>
    <property type="project" value="InterPro"/>
</dbReference>
<evidence type="ECO:0000313" key="10">
    <source>
        <dbReference type="Proteomes" id="UP000006727"/>
    </source>
</evidence>
<dbReference type="OrthoDB" id="46189at2759"/>
<organism evidence="8">
    <name type="scientific">Physcomitrium patens</name>
    <name type="common">Spreading-leaved earth moss</name>
    <name type="synonym">Physcomitrella patens</name>
    <dbReference type="NCBI Taxonomy" id="3218"/>
    <lineage>
        <taxon>Eukaryota</taxon>
        <taxon>Viridiplantae</taxon>
        <taxon>Streptophyta</taxon>
        <taxon>Embryophyta</taxon>
        <taxon>Bryophyta</taxon>
        <taxon>Bryophytina</taxon>
        <taxon>Bryopsida</taxon>
        <taxon>Funariidae</taxon>
        <taxon>Funariales</taxon>
        <taxon>Funariaceae</taxon>
        <taxon>Physcomitrium</taxon>
    </lineage>
</organism>
<gene>
    <name evidence="9" type="primary">LOC112273960</name>
    <name evidence="8" type="ORF">PHYPA_026341</name>
</gene>
<keyword evidence="7" id="KW-0472">Membrane</keyword>
<evidence type="ECO:0000256" key="5">
    <source>
        <dbReference type="ARBA" id="ARBA00022927"/>
    </source>
</evidence>
<dbReference type="Pfam" id="PF08700">
    <property type="entry name" value="VPS51_Exo84_N"/>
    <property type="match status" value="1"/>
</dbReference>
<evidence type="ECO:0000256" key="6">
    <source>
        <dbReference type="ARBA" id="ARBA00023034"/>
    </source>
</evidence>
<dbReference type="KEGG" id="ppp:112273960"/>
<reference evidence="8 10" key="2">
    <citation type="journal article" date="2018" name="Plant J.">
        <title>The Physcomitrella patens chromosome-scale assembly reveals moss genome structure and evolution.</title>
        <authorList>
            <person name="Lang D."/>
            <person name="Ullrich K.K."/>
            <person name="Murat F."/>
            <person name="Fuchs J."/>
            <person name="Jenkins J."/>
            <person name="Haas F.B."/>
            <person name="Piednoel M."/>
            <person name="Gundlach H."/>
            <person name="Van Bel M."/>
            <person name="Meyberg R."/>
            <person name="Vives C."/>
            <person name="Morata J."/>
            <person name="Symeonidi A."/>
            <person name="Hiss M."/>
            <person name="Muchero W."/>
            <person name="Kamisugi Y."/>
            <person name="Saleh O."/>
            <person name="Blanc G."/>
            <person name="Decker E.L."/>
            <person name="van Gessel N."/>
            <person name="Grimwood J."/>
            <person name="Hayes R.D."/>
            <person name="Graham S.W."/>
            <person name="Gunter L.E."/>
            <person name="McDaniel S.F."/>
            <person name="Hoernstein S.N.W."/>
            <person name="Larsson A."/>
            <person name="Li F.W."/>
            <person name="Perroud P.F."/>
            <person name="Phillips J."/>
            <person name="Ranjan P."/>
            <person name="Rokshar D.S."/>
            <person name="Rothfels C.J."/>
            <person name="Schneider L."/>
            <person name="Shu S."/>
            <person name="Stevenson D.W."/>
            <person name="Thummler F."/>
            <person name="Tillich M."/>
            <person name="Villarreal Aguilar J.C."/>
            <person name="Widiez T."/>
            <person name="Wong G.K."/>
            <person name="Wymore A."/>
            <person name="Zhang Y."/>
            <person name="Zimmer A.D."/>
            <person name="Quatrano R.S."/>
            <person name="Mayer K.F.X."/>
            <person name="Goodstein D."/>
            <person name="Casacuberta J.M."/>
            <person name="Vandepoele K."/>
            <person name="Reski R."/>
            <person name="Cuming A.C."/>
            <person name="Tuskan G.A."/>
            <person name="Maumus F."/>
            <person name="Salse J."/>
            <person name="Schmutz J."/>
            <person name="Rensing S.A."/>
        </authorList>
    </citation>
    <scope>NUCLEOTIDE SEQUENCE [LARGE SCALE GENOMIC DNA]</scope>
    <source>
        <strain evidence="9 10">cv. Gransden 2004</strain>
    </source>
</reference>
<dbReference type="FunCoup" id="A0A2K1ISG3">
    <property type="interactions" value="4544"/>
</dbReference>
<accession>A0A2K1ISG3</accession>
<dbReference type="GO" id="GO:0015031">
    <property type="term" value="P:protein transport"/>
    <property type="evidence" value="ECO:0007669"/>
    <property type="project" value="UniProtKB-KW"/>
</dbReference>